<sequence length="277" mass="33067">MKIAILLSGQLRKNGFNINNDHSNDILESWNQFLFTQEFRKNNTFDIYISTDENSYNINKIQDFFGNNSKIIIAQDVEPGIIGFTKESLKRPNRYPKSSDNDISDLSYYSRPIWQWYRLYLAWYSMNKTNIEYDIIIRLRPDTIFLSSCESIFNNIIINNDVELYMCWDIFAVGKKYIMAIYCNLIKYIGEYIPGNIKYSFKNNGLCSYNTYYDVLLKEVGYKFSPETQLLEHLMYWIVHEKKLNIDKIVRNAMDIKFVLEKNKNEYNSVDYVKYRN</sequence>
<accession>A0A6C0KSS5</accession>
<proteinExistence type="predicted"/>
<dbReference type="AlphaFoldDB" id="A0A6C0KSS5"/>
<organism evidence="1">
    <name type="scientific">viral metagenome</name>
    <dbReference type="NCBI Taxonomy" id="1070528"/>
    <lineage>
        <taxon>unclassified sequences</taxon>
        <taxon>metagenomes</taxon>
        <taxon>organismal metagenomes</taxon>
    </lineage>
</organism>
<dbReference type="EMBL" id="MN740977">
    <property type="protein sequence ID" value="QHU21022.1"/>
    <property type="molecule type" value="Genomic_DNA"/>
</dbReference>
<name>A0A6C0KSS5_9ZZZZ</name>
<reference evidence="1" key="1">
    <citation type="journal article" date="2020" name="Nature">
        <title>Giant virus diversity and host interactions through global metagenomics.</title>
        <authorList>
            <person name="Schulz F."/>
            <person name="Roux S."/>
            <person name="Paez-Espino D."/>
            <person name="Jungbluth S."/>
            <person name="Walsh D.A."/>
            <person name="Denef V.J."/>
            <person name="McMahon K.D."/>
            <person name="Konstantinidis K.T."/>
            <person name="Eloe-Fadrosh E.A."/>
            <person name="Kyrpides N.C."/>
            <person name="Woyke T."/>
        </authorList>
    </citation>
    <scope>NUCLEOTIDE SEQUENCE</scope>
    <source>
        <strain evidence="1">GVMAG-S-3300013094-100</strain>
    </source>
</reference>
<protein>
    <submittedName>
        <fullName evidence="1">Uncharacterized protein</fullName>
    </submittedName>
</protein>
<evidence type="ECO:0000313" key="1">
    <source>
        <dbReference type="EMBL" id="QHU21022.1"/>
    </source>
</evidence>